<evidence type="ECO:0000259" key="1">
    <source>
        <dbReference type="Pfam" id="PF03959"/>
    </source>
</evidence>
<gene>
    <name evidence="2" type="ORF">GOP47_0001799</name>
</gene>
<dbReference type="AlphaFoldDB" id="A0A9D4VA96"/>
<keyword evidence="3" id="KW-1185">Reference proteome</keyword>
<proteinExistence type="predicted"/>
<organism evidence="2 3">
    <name type="scientific">Adiantum capillus-veneris</name>
    <name type="common">Maidenhair fern</name>
    <dbReference type="NCBI Taxonomy" id="13818"/>
    <lineage>
        <taxon>Eukaryota</taxon>
        <taxon>Viridiplantae</taxon>
        <taxon>Streptophyta</taxon>
        <taxon>Embryophyta</taxon>
        <taxon>Tracheophyta</taxon>
        <taxon>Polypodiopsida</taxon>
        <taxon>Polypodiidae</taxon>
        <taxon>Polypodiales</taxon>
        <taxon>Pteridineae</taxon>
        <taxon>Pteridaceae</taxon>
        <taxon>Vittarioideae</taxon>
        <taxon>Adiantum</taxon>
    </lineage>
</organism>
<dbReference type="Gene3D" id="3.40.50.1820">
    <property type="entry name" value="alpha/beta hydrolase"/>
    <property type="match status" value="1"/>
</dbReference>
<dbReference type="PANTHER" id="PTHR22778">
    <property type="entry name" value="OVARIAN CANCER GENE-2 PROTEIN-RELATED"/>
    <property type="match status" value="1"/>
</dbReference>
<protein>
    <recommendedName>
        <fullName evidence="1">Serine hydrolase domain-containing protein</fullName>
    </recommendedName>
</protein>
<dbReference type="OrthoDB" id="414698at2759"/>
<dbReference type="Pfam" id="PF03959">
    <property type="entry name" value="FSH1"/>
    <property type="match status" value="1"/>
</dbReference>
<dbReference type="Proteomes" id="UP000886520">
    <property type="component" value="Chromosome 2"/>
</dbReference>
<dbReference type="InterPro" id="IPR029058">
    <property type="entry name" value="AB_hydrolase_fold"/>
</dbReference>
<comment type="caution">
    <text evidence="2">The sequence shown here is derived from an EMBL/GenBank/DDBJ whole genome shotgun (WGS) entry which is preliminary data.</text>
</comment>
<sequence length="279" mass="31003">MAPTKEHHKLGEGGASDVINGEIKRLKVLCLHGFRTSGLILQRQFSKLGPSVLELLDMIYLDGPRPCGGPSMVEGYFPPPYYEWYLPNRDYTELVGLDSCLDFLCKYIEEHGPFDGFMGFSQGACICAALVAMQQKGLALTCHPLIKFVVIVAGGMFEEPNLKNRTYPAIVTCPSIHIIGAKDERNFRNEALAKVFENPIIIRHEGNHTVPRLGHSIGCSKAQGADARSRNFAEALQAFNDLHAQLQASRMLNKMRQTRCMPLKPLRQYGGSHVQYIAA</sequence>
<accession>A0A9D4VA96</accession>
<dbReference type="InterPro" id="IPR005645">
    <property type="entry name" value="FSH-like_dom"/>
</dbReference>
<dbReference type="SUPFAM" id="SSF53474">
    <property type="entry name" value="alpha/beta-Hydrolases"/>
    <property type="match status" value="1"/>
</dbReference>
<evidence type="ECO:0000313" key="3">
    <source>
        <dbReference type="Proteomes" id="UP000886520"/>
    </source>
</evidence>
<dbReference type="EMBL" id="JABFUD020000003">
    <property type="protein sequence ID" value="KAI5082056.1"/>
    <property type="molecule type" value="Genomic_DNA"/>
</dbReference>
<feature type="domain" description="Serine hydrolase" evidence="1">
    <location>
        <begin position="25"/>
        <end position="213"/>
    </location>
</feature>
<reference evidence="2" key="1">
    <citation type="submission" date="2021-01" db="EMBL/GenBank/DDBJ databases">
        <title>Adiantum capillus-veneris genome.</title>
        <authorList>
            <person name="Fang Y."/>
            <person name="Liao Q."/>
        </authorList>
    </citation>
    <scope>NUCLEOTIDE SEQUENCE</scope>
    <source>
        <strain evidence="2">H3</strain>
        <tissue evidence="2">Leaf</tissue>
    </source>
</reference>
<evidence type="ECO:0000313" key="2">
    <source>
        <dbReference type="EMBL" id="KAI5082056.1"/>
    </source>
</evidence>
<dbReference type="PANTHER" id="PTHR22778:SF51">
    <property type="entry name" value="DIHYDROFOLATE REDUCTASE"/>
    <property type="match status" value="1"/>
</dbReference>
<name>A0A9D4VA96_ADICA</name>